<dbReference type="InterPro" id="IPR013106">
    <property type="entry name" value="Ig_V-set"/>
</dbReference>
<evidence type="ECO:0000256" key="6">
    <source>
        <dbReference type="SAM" id="SignalP"/>
    </source>
</evidence>
<keyword evidence="6" id="KW-0732">Signal</keyword>
<evidence type="ECO:0000313" key="8">
    <source>
        <dbReference type="Proteomes" id="UP000095283"/>
    </source>
</evidence>
<evidence type="ECO:0000259" key="7">
    <source>
        <dbReference type="PROSITE" id="PS50835"/>
    </source>
</evidence>
<evidence type="ECO:0000256" key="4">
    <source>
        <dbReference type="ARBA" id="ARBA00023180"/>
    </source>
</evidence>
<evidence type="ECO:0000256" key="3">
    <source>
        <dbReference type="ARBA" id="ARBA00023157"/>
    </source>
</evidence>
<dbReference type="InterPro" id="IPR036179">
    <property type="entry name" value="Ig-like_dom_sf"/>
</dbReference>
<keyword evidence="2" id="KW-0472">Membrane</keyword>
<sequence>MIFVLSFILLYTSYCMGAFRETPSNESVLIGQDVTFRCAAEKSTSSFELYSQWRSNTGSLLGFHDAGQLTGHQGRYSYIKVTDDSAEELHLQIEKVTLEDDGQFECQMLRPDEGPSRAAAYLNVIGKILSKVPPKTLLFTNYQSGSSIEINEDIPFNLTCVAPNTKPEPKITWFIL</sequence>
<name>A0A1I7WLC8_HETBA</name>
<dbReference type="GO" id="GO:0050839">
    <property type="term" value="F:cell adhesion molecule binding"/>
    <property type="evidence" value="ECO:0007669"/>
    <property type="project" value="TreeGrafter"/>
</dbReference>
<dbReference type="WBParaSite" id="Hba_05940">
    <property type="protein sequence ID" value="Hba_05940"/>
    <property type="gene ID" value="Hba_05940"/>
</dbReference>
<dbReference type="InterPro" id="IPR003599">
    <property type="entry name" value="Ig_sub"/>
</dbReference>
<dbReference type="SUPFAM" id="SSF48726">
    <property type="entry name" value="Immunoglobulin"/>
    <property type="match status" value="1"/>
</dbReference>
<dbReference type="Pfam" id="PF07686">
    <property type="entry name" value="V-set"/>
    <property type="match status" value="1"/>
</dbReference>
<proteinExistence type="predicted"/>
<dbReference type="PROSITE" id="PS50835">
    <property type="entry name" value="IG_LIKE"/>
    <property type="match status" value="2"/>
</dbReference>
<feature type="chain" id="PRO_5009310749" evidence="6">
    <location>
        <begin position="18"/>
        <end position="176"/>
    </location>
</feature>
<reference evidence="9" key="1">
    <citation type="submission" date="2016-11" db="UniProtKB">
        <authorList>
            <consortium name="WormBaseParasite"/>
        </authorList>
    </citation>
    <scope>IDENTIFICATION</scope>
</reference>
<dbReference type="GO" id="GO:0098609">
    <property type="term" value="P:cell-cell adhesion"/>
    <property type="evidence" value="ECO:0007669"/>
    <property type="project" value="TreeGrafter"/>
</dbReference>
<evidence type="ECO:0000256" key="1">
    <source>
        <dbReference type="ARBA" id="ARBA00004479"/>
    </source>
</evidence>
<keyword evidence="8" id="KW-1185">Reference proteome</keyword>
<keyword evidence="5" id="KW-0393">Immunoglobulin domain</keyword>
<dbReference type="SMART" id="SM00409">
    <property type="entry name" value="IG"/>
    <property type="match status" value="1"/>
</dbReference>
<dbReference type="InterPro" id="IPR007110">
    <property type="entry name" value="Ig-like_dom"/>
</dbReference>
<dbReference type="PANTHER" id="PTHR11640">
    <property type="entry name" value="NEPHRIN"/>
    <property type="match status" value="1"/>
</dbReference>
<evidence type="ECO:0000313" key="9">
    <source>
        <dbReference type="WBParaSite" id="Hba_05940"/>
    </source>
</evidence>
<protein>
    <submittedName>
        <fullName evidence="9">Ig-like domain-containing protein</fullName>
    </submittedName>
</protein>
<feature type="domain" description="Ig-like" evidence="7">
    <location>
        <begin position="134"/>
        <end position="176"/>
    </location>
</feature>
<accession>A0A1I7WLC8</accession>
<comment type="subcellular location">
    <subcellularLocation>
        <location evidence="1">Membrane</location>
        <topology evidence="1">Single-pass type I membrane protein</topology>
    </subcellularLocation>
</comment>
<dbReference type="AlphaFoldDB" id="A0A1I7WLC8"/>
<feature type="signal peptide" evidence="6">
    <location>
        <begin position="1"/>
        <end position="17"/>
    </location>
</feature>
<dbReference type="GO" id="GO:0005911">
    <property type="term" value="C:cell-cell junction"/>
    <property type="evidence" value="ECO:0007669"/>
    <property type="project" value="TreeGrafter"/>
</dbReference>
<dbReference type="Proteomes" id="UP000095283">
    <property type="component" value="Unplaced"/>
</dbReference>
<organism evidence="8 9">
    <name type="scientific">Heterorhabditis bacteriophora</name>
    <name type="common">Entomopathogenic nematode worm</name>
    <dbReference type="NCBI Taxonomy" id="37862"/>
    <lineage>
        <taxon>Eukaryota</taxon>
        <taxon>Metazoa</taxon>
        <taxon>Ecdysozoa</taxon>
        <taxon>Nematoda</taxon>
        <taxon>Chromadorea</taxon>
        <taxon>Rhabditida</taxon>
        <taxon>Rhabditina</taxon>
        <taxon>Rhabditomorpha</taxon>
        <taxon>Strongyloidea</taxon>
        <taxon>Heterorhabditidae</taxon>
        <taxon>Heterorhabditis</taxon>
    </lineage>
</organism>
<evidence type="ECO:0000256" key="2">
    <source>
        <dbReference type="ARBA" id="ARBA00023136"/>
    </source>
</evidence>
<dbReference type="PANTHER" id="PTHR11640:SF136">
    <property type="entry name" value="NEPHRIN"/>
    <property type="match status" value="1"/>
</dbReference>
<feature type="domain" description="Ig-like" evidence="7">
    <location>
        <begin position="17"/>
        <end position="123"/>
    </location>
</feature>
<dbReference type="Gene3D" id="2.60.40.10">
    <property type="entry name" value="Immunoglobulins"/>
    <property type="match status" value="2"/>
</dbReference>
<evidence type="ECO:0000256" key="5">
    <source>
        <dbReference type="ARBA" id="ARBA00023319"/>
    </source>
</evidence>
<keyword evidence="4" id="KW-0325">Glycoprotein</keyword>
<dbReference type="GO" id="GO:0005886">
    <property type="term" value="C:plasma membrane"/>
    <property type="evidence" value="ECO:0007669"/>
    <property type="project" value="TreeGrafter"/>
</dbReference>
<dbReference type="InterPro" id="IPR051275">
    <property type="entry name" value="Cell_adhesion_signaling"/>
</dbReference>
<keyword evidence="3" id="KW-1015">Disulfide bond</keyword>
<dbReference type="InterPro" id="IPR013783">
    <property type="entry name" value="Ig-like_fold"/>
</dbReference>